<comment type="catalytic activity">
    <reaction evidence="6">
        <text>L-threonyl-[protein] + ATP = 3-O-(5'-adenylyl)-L-threonyl-[protein] + diphosphate</text>
        <dbReference type="Rhea" id="RHEA:54292"/>
        <dbReference type="Rhea" id="RHEA-COMP:11060"/>
        <dbReference type="Rhea" id="RHEA-COMP:13847"/>
        <dbReference type="ChEBI" id="CHEBI:30013"/>
        <dbReference type="ChEBI" id="CHEBI:30616"/>
        <dbReference type="ChEBI" id="CHEBI:33019"/>
        <dbReference type="ChEBI" id="CHEBI:138113"/>
        <dbReference type="EC" id="2.7.7.108"/>
    </reaction>
</comment>
<dbReference type="InterPro" id="IPR036597">
    <property type="entry name" value="Fido-like_dom_sf"/>
</dbReference>
<evidence type="ECO:0000256" key="7">
    <source>
        <dbReference type="ARBA" id="ARBA00048696"/>
    </source>
</evidence>
<proteinExistence type="predicted"/>
<comment type="caution">
    <text evidence="9">The sequence shown here is derived from an EMBL/GenBank/DDBJ whole genome shotgun (WGS) entry which is preliminary data.</text>
</comment>
<feature type="domain" description="Fido" evidence="8">
    <location>
        <begin position="61"/>
        <end position="205"/>
    </location>
</feature>
<evidence type="ECO:0000259" key="8">
    <source>
        <dbReference type="PROSITE" id="PS51459"/>
    </source>
</evidence>
<sequence>MVANRYQATGSQVECQPGSNELVLRNRQGITDPAVMAELETRLLLRLYERMLREQFPDRRLDVADLMGWHYQWLGNVYDWAGQPRSVNMSKDGFHFAAALQISRLLDEFERKFLHRYTPCHGIDDSALVEAIAVCHVELILIHAFREGNGRLSRLLADVMAVQAGRGPLDYSQWDADKNAYFTAIQRGVGMDYAPMRALVSVALAGRGG</sequence>
<dbReference type="EMBL" id="JBHSDY010000002">
    <property type="protein sequence ID" value="MFC4297279.1"/>
    <property type="molecule type" value="Genomic_DNA"/>
</dbReference>
<keyword evidence="10" id="KW-1185">Reference proteome</keyword>
<dbReference type="PANTHER" id="PTHR39560:SF1">
    <property type="entry name" value="PROTEIN ADENYLYLTRANSFERASE FIC-RELATED"/>
    <property type="match status" value="1"/>
</dbReference>
<comment type="catalytic activity">
    <reaction evidence="7">
        <text>L-tyrosyl-[protein] + ATP = O-(5'-adenylyl)-L-tyrosyl-[protein] + diphosphate</text>
        <dbReference type="Rhea" id="RHEA:54288"/>
        <dbReference type="Rhea" id="RHEA-COMP:10136"/>
        <dbReference type="Rhea" id="RHEA-COMP:13846"/>
        <dbReference type="ChEBI" id="CHEBI:30616"/>
        <dbReference type="ChEBI" id="CHEBI:33019"/>
        <dbReference type="ChEBI" id="CHEBI:46858"/>
        <dbReference type="ChEBI" id="CHEBI:83624"/>
        <dbReference type="EC" id="2.7.7.108"/>
    </reaction>
</comment>
<dbReference type="RefSeq" id="WP_376811831.1">
    <property type="nucleotide sequence ID" value="NZ_JBHSDY010000002.1"/>
</dbReference>
<keyword evidence="3" id="KW-0547">Nucleotide-binding</keyword>
<reference evidence="10" key="1">
    <citation type="journal article" date="2019" name="Int. J. Syst. Evol. Microbiol.">
        <title>The Global Catalogue of Microorganisms (GCM) 10K type strain sequencing project: providing services to taxonomists for standard genome sequencing and annotation.</title>
        <authorList>
            <consortium name="The Broad Institute Genomics Platform"/>
            <consortium name="The Broad Institute Genome Sequencing Center for Infectious Disease"/>
            <person name="Wu L."/>
            <person name="Ma J."/>
        </authorList>
    </citation>
    <scope>NUCLEOTIDE SEQUENCE [LARGE SCALE GENOMIC DNA]</scope>
    <source>
        <strain evidence="10">CGMCC 1.19029</strain>
    </source>
</reference>
<dbReference type="Pfam" id="PF02661">
    <property type="entry name" value="Fic"/>
    <property type="match status" value="1"/>
</dbReference>
<keyword evidence="1" id="KW-0808">Transferase</keyword>
<name>A0ABV8RVF2_9BURK</name>
<organism evidence="9 10">
    <name type="scientific">Castellaniella hirudinis</name>
    <dbReference type="NCBI Taxonomy" id="1144617"/>
    <lineage>
        <taxon>Bacteria</taxon>
        <taxon>Pseudomonadati</taxon>
        <taxon>Pseudomonadota</taxon>
        <taxon>Betaproteobacteria</taxon>
        <taxon>Burkholderiales</taxon>
        <taxon>Alcaligenaceae</taxon>
        <taxon>Castellaniella</taxon>
    </lineage>
</organism>
<protein>
    <recommendedName>
        <fullName evidence="5">protein adenylyltransferase</fullName>
        <ecNumber evidence="5">2.7.7.108</ecNumber>
    </recommendedName>
</protein>
<keyword evidence="2" id="KW-0548">Nucleotidyltransferase</keyword>
<evidence type="ECO:0000256" key="2">
    <source>
        <dbReference type="ARBA" id="ARBA00022695"/>
    </source>
</evidence>
<evidence type="ECO:0000313" key="10">
    <source>
        <dbReference type="Proteomes" id="UP001595756"/>
    </source>
</evidence>
<evidence type="ECO:0000256" key="6">
    <source>
        <dbReference type="ARBA" id="ARBA00047939"/>
    </source>
</evidence>
<dbReference type="SUPFAM" id="SSF140931">
    <property type="entry name" value="Fic-like"/>
    <property type="match status" value="1"/>
</dbReference>
<evidence type="ECO:0000256" key="3">
    <source>
        <dbReference type="ARBA" id="ARBA00022741"/>
    </source>
</evidence>
<dbReference type="PANTHER" id="PTHR39560">
    <property type="entry name" value="PROTEIN ADENYLYLTRANSFERASE FIC-RELATED"/>
    <property type="match status" value="1"/>
</dbReference>
<accession>A0ABV8RVF2</accession>
<evidence type="ECO:0000256" key="5">
    <source>
        <dbReference type="ARBA" id="ARBA00034531"/>
    </source>
</evidence>
<dbReference type="Gene3D" id="1.10.3290.10">
    <property type="entry name" value="Fido-like domain"/>
    <property type="match status" value="1"/>
</dbReference>
<evidence type="ECO:0000313" key="9">
    <source>
        <dbReference type="EMBL" id="MFC4297279.1"/>
    </source>
</evidence>
<keyword evidence="4" id="KW-0067">ATP-binding</keyword>
<dbReference type="EC" id="2.7.7.108" evidence="5"/>
<evidence type="ECO:0000256" key="4">
    <source>
        <dbReference type="ARBA" id="ARBA00022840"/>
    </source>
</evidence>
<dbReference type="PROSITE" id="PS51459">
    <property type="entry name" value="FIDO"/>
    <property type="match status" value="1"/>
</dbReference>
<dbReference type="Proteomes" id="UP001595756">
    <property type="component" value="Unassembled WGS sequence"/>
</dbReference>
<evidence type="ECO:0000256" key="1">
    <source>
        <dbReference type="ARBA" id="ARBA00022679"/>
    </source>
</evidence>
<dbReference type="InterPro" id="IPR003812">
    <property type="entry name" value="Fido"/>
</dbReference>
<gene>
    <name evidence="9" type="ORF">ACFO0J_04400</name>
</gene>